<gene>
    <name evidence="2" type="ORF">EZL74_03855</name>
</gene>
<keyword evidence="3" id="KW-1185">Reference proteome</keyword>
<name>A0A4Q9Z1Z2_9FLAO</name>
<dbReference type="Pfam" id="PF11827">
    <property type="entry name" value="DUF3347"/>
    <property type="match status" value="1"/>
</dbReference>
<comment type="caution">
    <text evidence="2">The sequence shown here is derived from an EMBL/GenBank/DDBJ whole genome shotgun (WGS) entry which is preliminary data.</text>
</comment>
<dbReference type="OrthoDB" id="5513217at2"/>
<dbReference type="Proteomes" id="UP000293300">
    <property type="component" value="Unassembled WGS sequence"/>
</dbReference>
<dbReference type="EMBL" id="SJPE01000003">
    <property type="protein sequence ID" value="TBX70318.1"/>
    <property type="molecule type" value="Genomic_DNA"/>
</dbReference>
<proteinExistence type="predicted"/>
<evidence type="ECO:0000313" key="2">
    <source>
        <dbReference type="EMBL" id="TBX70318.1"/>
    </source>
</evidence>
<dbReference type="RefSeq" id="WP_131475279.1">
    <property type="nucleotide sequence ID" value="NZ_SJPE01000003.1"/>
</dbReference>
<dbReference type="InterPro" id="IPR021782">
    <property type="entry name" value="DUF3347"/>
</dbReference>
<dbReference type="AlphaFoldDB" id="A0A4Q9Z1Z2"/>
<evidence type="ECO:0000259" key="1">
    <source>
        <dbReference type="Pfam" id="PF11827"/>
    </source>
</evidence>
<organism evidence="2 3">
    <name type="scientific">Flavobacterium silvisoli</name>
    <dbReference type="NCBI Taxonomy" id="2529433"/>
    <lineage>
        <taxon>Bacteria</taxon>
        <taxon>Pseudomonadati</taxon>
        <taxon>Bacteroidota</taxon>
        <taxon>Flavobacteriia</taxon>
        <taxon>Flavobacteriales</taxon>
        <taxon>Flavobacteriaceae</taxon>
        <taxon>Flavobacterium</taxon>
    </lineage>
</organism>
<accession>A0A4Q9Z1Z2</accession>
<protein>
    <submittedName>
        <fullName evidence="2">DUF3347 domain-containing protein</fullName>
    </submittedName>
</protein>
<reference evidence="2 3" key="1">
    <citation type="submission" date="2019-02" db="EMBL/GenBank/DDBJ databases">
        <title>Flavobacterium sp. RD-2-33 isolated from forest soil.</title>
        <authorList>
            <person name="Chaudhary D.K."/>
        </authorList>
    </citation>
    <scope>NUCLEOTIDE SEQUENCE [LARGE SCALE GENOMIC DNA]</scope>
    <source>
        <strain evidence="2 3">RD-2-33</strain>
    </source>
</reference>
<evidence type="ECO:0000313" key="3">
    <source>
        <dbReference type="Proteomes" id="UP000293300"/>
    </source>
</evidence>
<sequence length="177" mass="19590">MKALIFSITTAVLGFLSQNENSNPKELKTITYSQTSSSLNDVIEGYLKIKNALIKSDSQQTAQLADAFTKTLNSFTLNEKTAAQKATGIQIAELAKKQTKLIVSNAGKLDKQRKAFKELSKNIQELITTLGTSQKLYVDFCPMYEGGSTWISESKEIKNPYYGAQMLTCGKIKETIE</sequence>
<feature type="domain" description="DUF3347" evidence="1">
    <location>
        <begin position="42"/>
        <end position="134"/>
    </location>
</feature>